<reference evidence="1 2" key="1">
    <citation type="submission" date="2019-01" db="EMBL/GenBank/DDBJ databases">
        <title>Draft genome sequences of three monokaryotic isolates of the white-rot basidiomycete fungus Dichomitus squalens.</title>
        <authorList>
            <consortium name="DOE Joint Genome Institute"/>
            <person name="Lopez S.C."/>
            <person name="Andreopoulos B."/>
            <person name="Pangilinan J."/>
            <person name="Lipzen A."/>
            <person name="Riley R."/>
            <person name="Ahrendt S."/>
            <person name="Ng V."/>
            <person name="Barry K."/>
            <person name="Daum C."/>
            <person name="Grigoriev I.V."/>
            <person name="Hilden K.S."/>
            <person name="Makela M.R."/>
            <person name="de Vries R.P."/>
        </authorList>
    </citation>
    <scope>NUCLEOTIDE SEQUENCE [LARGE SCALE GENOMIC DNA]</scope>
    <source>
        <strain evidence="1 2">CBS 464.89</strain>
    </source>
</reference>
<keyword evidence="2" id="KW-1185">Reference proteome</keyword>
<sequence length="89" mass="9745">MAQCTSMEEIVIFVTGSGVADRTMQHVLLLFVYGVSSQIIFDLQSDARLRRTAEVPEGVLAQIDNGLISADFGGTLTVRYPADFDVYTL</sequence>
<dbReference type="AlphaFoldDB" id="A0A4Q9PYH4"/>
<gene>
    <name evidence="1" type="ORF">BD310DRAFT_948111</name>
</gene>
<evidence type="ECO:0000313" key="2">
    <source>
        <dbReference type="Proteomes" id="UP000292082"/>
    </source>
</evidence>
<evidence type="ECO:0000313" key="1">
    <source>
        <dbReference type="EMBL" id="TBU59354.1"/>
    </source>
</evidence>
<proteinExistence type="predicted"/>
<name>A0A4Q9PYH4_9APHY</name>
<organism evidence="1 2">
    <name type="scientific">Dichomitus squalens</name>
    <dbReference type="NCBI Taxonomy" id="114155"/>
    <lineage>
        <taxon>Eukaryota</taxon>
        <taxon>Fungi</taxon>
        <taxon>Dikarya</taxon>
        <taxon>Basidiomycota</taxon>
        <taxon>Agaricomycotina</taxon>
        <taxon>Agaricomycetes</taxon>
        <taxon>Polyporales</taxon>
        <taxon>Polyporaceae</taxon>
        <taxon>Dichomitus</taxon>
    </lineage>
</organism>
<dbReference type="EMBL" id="ML145115">
    <property type="protein sequence ID" value="TBU59354.1"/>
    <property type="molecule type" value="Genomic_DNA"/>
</dbReference>
<dbReference type="Proteomes" id="UP000292082">
    <property type="component" value="Unassembled WGS sequence"/>
</dbReference>
<protein>
    <submittedName>
        <fullName evidence="1">Uncharacterized protein</fullName>
    </submittedName>
</protein>
<accession>A0A4Q9PYH4</accession>